<dbReference type="Proteomes" id="UP000315700">
    <property type="component" value="Chromosome"/>
</dbReference>
<evidence type="ECO:0000313" key="1">
    <source>
        <dbReference type="EMBL" id="QDT55502.1"/>
    </source>
</evidence>
<dbReference type="RefSeq" id="WP_145031357.1">
    <property type="nucleotide sequence ID" value="NZ_CP036271.1"/>
</dbReference>
<dbReference type="EMBL" id="CP036271">
    <property type="protein sequence ID" value="QDT55502.1"/>
    <property type="molecule type" value="Genomic_DNA"/>
</dbReference>
<reference evidence="1 2" key="1">
    <citation type="submission" date="2019-02" db="EMBL/GenBank/DDBJ databases">
        <title>Deep-cultivation of Planctomycetes and their phenomic and genomic characterization uncovers novel biology.</title>
        <authorList>
            <person name="Wiegand S."/>
            <person name="Jogler M."/>
            <person name="Boedeker C."/>
            <person name="Pinto D."/>
            <person name="Vollmers J."/>
            <person name="Rivas-Marin E."/>
            <person name="Kohn T."/>
            <person name="Peeters S.H."/>
            <person name="Heuer A."/>
            <person name="Rast P."/>
            <person name="Oberbeckmann S."/>
            <person name="Bunk B."/>
            <person name="Jeske O."/>
            <person name="Meyerdierks A."/>
            <person name="Storesund J.E."/>
            <person name="Kallscheuer N."/>
            <person name="Luecker S."/>
            <person name="Lage O.M."/>
            <person name="Pohl T."/>
            <person name="Merkel B.J."/>
            <person name="Hornburger P."/>
            <person name="Mueller R.-W."/>
            <person name="Bruemmer F."/>
            <person name="Labrenz M."/>
            <person name="Spormann A.M."/>
            <person name="Op den Camp H."/>
            <person name="Overmann J."/>
            <person name="Amann R."/>
            <person name="Jetten M.S.M."/>
            <person name="Mascher T."/>
            <person name="Medema M.H."/>
            <person name="Devos D.P."/>
            <person name="Kaster A.-K."/>
            <person name="Ovreas L."/>
            <person name="Rohde M."/>
            <person name="Galperin M.Y."/>
            <person name="Jogler C."/>
        </authorList>
    </citation>
    <scope>NUCLEOTIDE SEQUENCE [LARGE SCALE GENOMIC DNA]</scope>
    <source>
        <strain evidence="1 2">Pan44</strain>
    </source>
</reference>
<accession>A0A517SHB5</accession>
<dbReference type="AlphaFoldDB" id="A0A517SHB5"/>
<evidence type="ECO:0000313" key="2">
    <source>
        <dbReference type="Proteomes" id="UP000315700"/>
    </source>
</evidence>
<dbReference type="OrthoDB" id="4634877at2"/>
<sequence>MILIDNIESLDVAELADRLDLSSLDEYGVEIARNAFITGDVDMMPFRLDLRFVWINAPLLKHRGMYEQVLLHAYTGAKGNWSHWSICCIERLFNIADRDRLRAAGNPLPSEGPFTLYRGVSGVGQRRRLRGFSWTDSVDVARWFANRFPGILKHPAVLKATVAANEVFAFINGSEREFICQPKQFERIPA</sequence>
<name>A0A517SHB5_9PLAN</name>
<gene>
    <name evidence="1" type="ORF">Pan44_35460</name>
</gene>
<proteinExistence type="predicted"/>
<dbReference type="InParanoid" id="A0A517SHB5"/>
<organism evidence="1 2">
    <name type="scientific">Caulifigura coniformis</name>
    <dbReference type="NCBI Taxonomy" id="2527983"/>
    <lineage>
        <taxon>Bacteria</taxon>
        <taxon>Pseudomonadati</taxon>
        <taxon>Planctomycetota</taxon>
        <taxon>Planctomycetia</taxon>
        <taxon>Planctomycetales</taxon>
        <taxon>Planctomycetaceae</taxon>
        <taxon>Caulifigura</taxon>
    </lineage>
</organism>
<dbReference type="KEGG" id="ccos:Pan44_35460"/>
<protein>
    <submittedName>
        <fullName evidence="1">Uncharacterized protein</fullName>
    </submittedName>
</protein>
<keyword evidence="2" id="KW-1185">Reference proteome</keyword>